<dbReference type="AlphaFoldDB" id="A0A840ZMW5"/>
<dbReference type="EMBL" id="JACHOP010000016">
    <property type="protein sequence ID" value="MBB5758670.1"/>
    <property type="molecule type" value="Genomic_DNA"/>
</dbReference>
<gene>
    <name evidence="1" type="ORF">HNR00_003393</name>
</gene>
<proteinExistence type="predicted"/>
<reference evidence="1 2" key="1">
    <citation type="submission" date="2020-08" db="EMBL/GenBank/DDBJ databases">
        <title>Genomic Encyclopedia of Type Strains, Phase IV (KMG-IV): sequencing the most valuable type-strain genomes for metagenomic binning, comparative biology and taxonomic classification.</title>
        <authorList>
            <person name="Goeker M."/>
        </authorList>
    </citation>
    <scope>NUCLEOTIDE SEQUENCE [LARGE SCALE GENOMIC DNA]</scope>
    <source>
        <strain evidence="1 2">DSM 2163</strain>
    </source>
</reference>
<accession>A0A840ZMW5</accession>
<organism evidence="1 2">
    <name type="scientific">Methylorubrum rhodinum</name>
    <dbReference type="NCBI Taxonomy" id="29428"/>
    <lineage>
        <taxon>Bacteria</taxon>
        <taxon>Pseudomonadati</taxon>
        <taxon>Pseudomonadota</taxon>
        <taxon>Alphaproteobacteria</taxon>
        <taxon>Hyphomicrobiales</taxon>
        <taxon>Methylobacteriaceae</taxon>
        <taxon>Methylorubrum</taxon>
    </lineage>
</organism>
<comment type="caution">
    <text evidence="1">The sequence shown here is derived from an EMBL/GenBank/DDBJ whole genome shotgun (WGS) entry which is preliminary data.</text>
</comment>
<evidence type="ECO:0000313" key="1">
    <source>
        <dbReference type="EMBL" id="MBB5758670.1"/>
    </source>
</evidence>
<dbReference type="Proteomes" id="UP000583454">
    <property type="component" value="Unassembled WGS sequence"/>
</dbReference>
<keyword evidence="2" id="KW-1185">Reference proteome</keyword>
<evidence type="ECO:0000313" key="2">
    <source>
        <dbReference type="Proteomes" id="UP000583454"/>
    </source>
</evidence>
<sequence>MRSFLKALLNAVLREFVGVVLELILSIFPPNDLNIPNKIPDEVPIISFSMAEKQSKQICI</sequence>
<dbReference type="RefSeq" id="WP_183571302.1">
    <property type="nucleotide sequence ID" value="NZ_JACHOP010000016.1"/>
</dbReference>
<protein>
    <submittedName>
        <fullName evidence="1">Uncharacterized protein</fullName>
    </submittedName>
</protein>
<name>A0A840ZMW5_9HYPH</name>